<evidence type="ECO:0000313" key="1">
    <source>
        <dbReference type="EMBL" id="VVO99281.1"/>
    </source>
</evidence>
<proteinExistence type="predicted"/>
<dbReference type="Proteomes" id="UP000375525">
    <property type="component" value="Unassembled WGS sequence"/>
</dbReference>
<dbReference type="InterPro" id="IPR027839">
    <property type="entry name" value="DUF4432"/>
</dbReference>
<dbReference type="CDD" id="cd09023">
    <property type="entry name" value="Aldose_epim_Ec_c4013"/>
    <property type="match status" value="1"/>
</dbReference>
<organism evidence="1 2">
    <name type="scientific">Pseudomonas fluorescens</name>
    <dbReference type="NCBI Taxonomy" id="294"/>
    <lineage>
        <taxon>Bacteria</taxon>
        <taxon>Pseudomonadati</taxon>
        <taxon>Pseudomonadota</taxon>
        <taxon>Gammaproteobacteria</taxon>
        <taxon>Pseudomonadales</taxon>
        <taxon>Pseudomonadaceae</taxon>
        <taxon>Pseudomonas</taxon>
    </lineage>
</organism>
<sequence length="440" mass="48368">MRSNLIGLGSLGSTFFKLAESFHQRYKKCTTPRKAFPMTPLKLVVALGALSASHAMAWDYVLLDNDKAAQNWQITSQQLGVKAGQPFSVTLRTLHGGRQEGVSIVDIDNGTMKLSVVPTRGMNVLQASVGHVRMGWDSPVKDVVNPSFIELNGRGGLGWLEGFNELVTRCGYEWVGHPGMDNGELLTLHGRAANIPASKVTLHIDEKPPYAISLRGELKEQAFKKVDFSVMTDLVTEPGSVAFTLSDTLTNNGDYPKEYQALYHSNFSTPFLEQGARFVAPVKQVSPFNDKAKGDLADWQTYRAPTKDYDETVYNVVPYGDAKGDTLTVLHNKAGSLGVSVGFNTQQLPVFSLWKNTDTQGQGYVTGLEPGTSFSYNRRYQRPIGLVPMIGAKEQRQFQIRYSLLGDKGAVDKALKTVSDIQGGRETEVREAPLVDLSKE</sequence>
<dbReference type="InterPro" id="IPR014718">
    <property type="entry name" value="GH-type_carb-bd"/>
</dbReference>
<gene>
    <name evidence="1" type="ORF">PS880_02725</name>
</gene>
<evidence type="ECO:0000313" key="2">
    <source>
        <dbReference type="Proteomes" id="UP000375525"/>
    </source>
</evidence>
<dbReference type="AlphaFoldDB" id="A0A5E7KBB6"/>
<name>A0A5E7KBB6_PSEFL</name>
<protein>
    <recommendedName>
        <fullName evidence="3">Thioredoxin</fullName>
    </recommendedName>
</protein>
<dbReference type="Pfam" id="PF14486">
    <property type="entry name" value="DUF4432"/>
    <property type="match status" value="1"/>
</dbReference>
<dbReference type="GO" id="GO:0030246">
    <property type="term" value="F:carbohydrate binding"/>
    <property type="evidence" value="ECO:0007669"/>
    <property type="project" value="InterPro"/>
</dbReference>
<evidence type="ECO:0008006" key="3">
    <source>
        <dbReference type="Google" id="ProtNLM"/>
    </source>
</evidence>
<reference evidence="1 2" key="1">
    <citation type="submission" date="2019-09" db="EMBL/GenBank/DDBJ databases">
        <authorList>
            <person name="Chandra G."/>
            <person name="Truman W A."/>
        </authorList>
    </citation>
    <scope>NUCLEOTIDE SEQUENCE [LARGE SCALE GENOMIC DNA]</scope>
    <source>
        <strain evidence="1">PS880</strain>
    </source>
</reference>
<dbReference type="Gene3D" id="2.70.98.10">
    <property type="match status" value="1"/>
</dbReference>
<accession>A0A5E7KBB6</accession>
<dbReference type="EMBL" id="CABVIH010000012">
    <property type="protein sequence ID" value="VVO99281.1"/>
    <property type="molecule type" value="Genomic_DNA"/>
</dbReference>